<dbReference type="GO" id="GO:0006040">
    <property type="term" value="P:amino sugar metabolic process"/>
    <property type="evidence" value="ECO:0007669"/>
    <property type="project" value="InterPro"/>
</dbReference>
<comment type="function">
    <text evidence="2">Catalyzes the specific phosphorylation of 1,6-anhydro-N-acetylmuramic acid (anhMurNAc) with the simultaneous cleavage of the 1,6-anhydro ring, generating MurNAc-6-P. Is required for the utilization of anhMurNAc either imported from the medium or derived from its own cell wall murein, and thus plays a role in cell wall recycling.</text>
</comment>
<protein>
    <recommendedName>
        <fullName evidence="2">Anhydro-N-acetylmuramic acid kinase</fullName>
        <ecNumber evidence="2">2.7.1.170</ecNumber>
    </recommendedName>
    <alternativeName>
        <fullName evidence="2">AnhMurNAc kinase</fullName>
    </alternativeName>
</protein>
<dbReference type="GO" id="GO:0016773">
    <property type="term" value="F:phosphotransferase activity, alcohol group as acceptor"/>
    <property type="evidence" value="ECO:0007669"/>
    <property type="project" value="UniProtKB-UniRule"/>
</dbReference>
<comment type="similarity">
    <text evidence="2">Belongs to the anhydro-N-acetylmuramic acid kinase family.</text>
</comment>
<dbReference type="OrthoDB" id="9763949at2"/>
<dbReference type="PANTHER" id="PTHR30605:SF0">
    <property type="entry name" value="ANHYDRO-N-ACETYLMURAMIC ACID KINASE"/>
    <property type="match status" value="1"/>
</dbReference>
<dbReference type="Gene3D" id="3.30.420.40">
    <property type="match status" value="2"/>
</dbReference>
<dbReference type="Proteomes" id="UP000282977">
    <property type="component" value="Unassembled WGS sequence"/>
</dbReference>
<dbReference type="HAMAP" id="MF_01270">
    <property type="entry name" value="AnhMurNAc_kinase"/>
    <property type="match status" value="1"/>
</dbReference>
<dbReference type="InterPro" id="IPR005338">
    <property type="entry name" value="Anhydro_N_Ac-Mur_kinase"/>
</dbReference>
<dbReference type="RefSeq" id="WP_127689492.1">
    <property type="nucleotide sequence ID" value="NZ_RZUL01000001.1"/>
</dbReference>
<dbReference type="EC" id="2.7.1.170" evidence="2"/>
<reference evidence="3 4" key="1">
    <citation type="submission" date="2019-01" db="EMBL/GenBank/DDBJ databases">
        <authorList>
            <person name="Chen W.-M."/>
        </authorList>
    </citation>
    <scope>NUCLEOTIDE SEQUENCE [LARGE SCALE GENOMIC DNA]</scope>
    <source>
        <strain evidence="3 4">TLA-22</strain>
    </source>
</reference>
<gene>
    <name evidence="2" type="primary">anmK</name>
    <name evidence="3" type="ORF">ENE74_00205</name>
</gene>
<accession>A0A437JDE8</accession>
<organism evidence="3 4">
    <name type="scientific">Sphingobium algorifonticola</name>
    <dbReference type="NCBI Taxonomy" id="2008318"/>
    <lineage>
        <taxon>Bacteria</taxon>
        <taxon>Pseudomonadati</taxon>
        <taxon>Pseudomonadota</taxon>
        <taxon>Alphaproteobacteria</taxon>
        <taxon>Sphingomonadales</taxon>
        <taxon>Sphingomonadaceae</taxon>
        <taxon>Sphingobium</taxon>
    </lineage>
</organism>
<comment type="pathway">
    <text evidence="2">Amino-sugar metabolism; 1,6-anhydro-N-acetylmuramate degradation.</text>
</comment>
<dbReference type="UniPathway" id="UPA00343"/>
<dbReference type="GO" id="GO:0009254">
    <property type="term" value="P:peptidoglycan turnover"/>
    <property type="evidence" value="ECO:0007669"/>
    <property type="project" value="UniProtKB-UniRule"/>
</dbReference>
<dbReference type="GO" id="GO:0016301">
    <property type="term" value="F:kinase activity"/>
    <property type="evidence" value="ECO:0007669"/>
    <property type="project" value="UniProtKB-KW"/>
</dbReference>
<keyword evidence="2" id="KW-0547">Nucleotide-binding</keyword>
<keyword evidence="1 2" id="KW-0119">Carbohydrate metabolism</keyword>
<dbReference type="AlphaFoldDB" id="A0A437JDE8"/>
<dbReference type="NCBIfam" id="NF007141">
    <property type="entry name" value="PRK09585.1-5"/>
    <property type="match status" value="1"/>
</dbReference>
<dbReference type="UniPathway" id="UPA00544"/>
<feature type="binding site" evidence="2">
    <location>
        <begin position="9"/>
        <end position="16"/>
    </location>
    <ligand>
        <name>ATP</name>
        <dbReference type="ChEBI" id="CHEBI:30616"/>
    </ligand>
</feature>
<comment type="catalytic activity">
    <reaction evidence="2">
        <text>1,6-anhydro-N-acetyl-beta-muramate + ATP + H2O = N-acetyl-D-muramate 6-phosphate + ADP + H(+)</text>
        <dbReference type="Rhea" id="RHEA:24952"/>
        <dbReference type="ChEBI" id="CHEBI:15377"/>
        <dbReference type="ChEBI" id="CHEBI:15378"/>
        <dbReference type="ChEBI" id="CHEBI:30616"/>
        <dbReference type="ChEBI" id="CHEBI:58690"/>
        <dbReference type="ChEBI" id="CHEBI:58722"/>
        <dbReference type="ChEBI" id="CHEBI:456216"/>
        <dbReference type="EC" id="2.7.1.170"/>
    </reaction>
</comment>
<sequence length="362" mass="37612">MVAIGLMSGTSRDGIDAALIRTDGEGQVERIGFHSTPYDAGFRTRLTEACARAMAMAAPGFEPLIDAVETELTQAHVEAVADLMGRAGWQAQDIDVIGFHGHTVAHKPDQGWTWQIGDADGLAGAFGIPVVADLRSADVEAGGQGAPLLPVYHRALAADLPRPLAVLNLGGVANITYIGADDALTAFDTGMASGLIDNWMQVEGGVGFDDGGAVAATGRIDESVLTGMLDHPFFDMPPPKSIDREDFTLQPVRGLSLADGAATLTAFTAQSVELALRHLPARPTALYVAGGGRHNGTLMRMIGAATGIPVHAVDTLGWNGDSVEAEGFAYMAVRSLKALPISFPGTTGVPRAMTGGALFDAE</sequence>
<keyword evidence="2" id="KW-0067">ATP-binding</keyword>
<comment type="pathway">
    <text evidence="2">Cell wall biogenesis; peptidoglycan recycling.</text>
</comment>
<keyword evidence="4" id="KW-1185">Reference proteome</keyword>
<dbReference type="InterPro" id="IPR043129">
    <property type="entry name" value="ATPase_NBD"/>
</dbReference>
<dbReference type="GO" id="GO:0097175">
    <property type="term" value="P:1,6-anhydro-N-acetyl-beta-muramic acid catabolic process"/>
    <property type="evidence" value="ECO:0007669"/>
    <property type="project" value="UniProtKB-UniRule"/>
</dbReference>
<evidence type="ECO:0000256" key="2">
    <source>
        <dbReference type="HAMAP-Rule" id="MF_01270"/>
    </source>
</evidence>
<evidence type="ECO:0000313" key="4">
    <source>
        <dbReference type="Proteomes" id="UP000282977"/>
    </source>
</evidence>
<dbReference type="GO" id="GO:0005524">
    <property type="term" value="F:ATP binding"/>
    <property type="evidence" value="ECO:0007669"/>
    <property type="project" value="UniProtKB-UniRule"/>
</dbReference>
<proteinExistence type="inferred from homology"/>
<keyword evidence="2 3" id="KW-0418">Kinase</keyword>
<comment type="caution">
    <text evidence="3">The sequence shown here is derived from an EMBL/GenBank/DDBJ whole genome shotgun (WGS) entry which is preliminary data.</text>
</comment>
<dbReference type="SUPFAM" id="SSF53067">
    <property type="entry name" value="Actin-like ATPase domain"/>
    <property type="match status" value="1"/>
</dbReference>
<name>A0A437JDE8_9SPHN</name>
<evidence type="ECO:0000313" key="3">
    <source>
        <dbReference type="EMBL" id="RVT43956.1"/>
    </source>
</evidence>
<dbReference type="EMBL" id="RZUL01000001">
    <property type="protein sequence ID" value="RVT43956.1"/>
    <property type="molecule type" value="Genomic_DNA"/>
</dbReference>
<dbReference type="PANTHER" id="PTHR30605">
    <property type="entry name" value="ANHYDRO-N-ACETYLMURAMIC ACID KINASE"/>
    <property type="match status" value="1"/>
</dbReference>
<dbReference type="Pfam" id="PF03702">
    <property type="entry name" value="AnmK"/>
    <property type="match status" value="1"/>
</dbReference>
<evidence type="ECO:0000256" key="1">
    <source>
        <dbReference type="ARBA" id="ARBA00023277"/>
    </source>
</evidence>
<keyword evidence="2 3" id="KW-0808">Transferase</keyword>